<evidence type="ECO:0000313" key="2">
    <source>
        <dbReference type="Proteomes" id="UP001597387"/>
    </source>
</evidence>
<dbReference type="Proteomes" id="UP001597387">
    <property type="component" value="Unassembled WGS sequence"/>
</dbReference>
<accession>A0ABW4ZPZ9</accession>
<reference evidence="2" key="1">
    <citation type="journal article" date="2019" name="Int. J. Syst. Evol. Microbiol.">
        <title>The Global Catalogue of Microorganisms (GCM) 10K type strain sequencing project: providing services to taxonomists for standard genome sequencing and annotation.</title>
        <authorList>
            <consortium name="The Broad Institute Genomics Platform"/>
            <consortium name="The Broad Institute Genome Sequencing Center for Infectious Disease"/>
            <person name="Wu L."/>
            <person name="Ma J."/>
        </authorList>
    </citation>
    <scope>NUCLEOTIDE SEQUENCE [LARGE SCALE GENOMIC DNA]</scope>
    <source>
        <strain evidence="2">KCTC 42217</strain>
    </source>
</reference>
<keyword evidence="2" id="KW-1185">Reference proteome</keyword>
<organism evidence="1 2">
    <name type="scientific">Paradesertivirga mongoliensis</name>
    <dbReference type="NCBI Taxonomy" id="2100740"/>
    <lineage>
        <taxon>Bacteria</taxon>
        <taxon>Pseudomonadati</taxon>
        <taxon>Bacteroidota</taxon>
        <taxon>Sphingobacteriia</taxon>
        <taxon>Sphingobacteriales</taxon>
        <taxon>Sphingobacteriaceae</taxon>
        <taxon>Paradesertivirga</taxon>
    </lineage>
</organism>
<comment type="caution">
    <text evidence="1">The sequence shown here is derived from an EMBL/GenBank/DDBJ whole genome shotgun (WGS) entry which is preliminary data.</text>
</comment>
<dbReference type="Pfam" id="PF11751">
    <property type="entry name" value="PorP_SprF"/>
    <property type="match status" value="1"/>
</dbReference>
<evidence type="ECO:0000313" key="1">
    <source>
        <dbReference type="EMBL" id="MFD2164209.1"/>
    </source>
</evidence>
<dbReference type="NCBIfam" id="TIGR03519">
    <property type="entry name" value="T9SS_PorP_fam"/>
    <property type="match status" value="1"/>
</dbReference>
<dbReference type="EMBL" id="JBHUHZ010000003">
    <property type="protein sequence ID" value="MFD2164209.1"/>
    <property type="molecule type" value="Genomic_DNA"/>
</dbReference>
<dbReference type="RefSeq" id="WP_255904352.1">
    <property type="nucleotide sequence ID" value="NZ_JAFMZO010000004.1"/>
</dbReference>
<dbReference type="InterPro" id="IPR019861">
    <property type="entry name" value="PorP/SprF_Bacteroidetes"/>
</dbReference>
<gene>
    <name evidence="1" type="ORF">ACFSJU_17500</name>
</gene>
<sequence length="297" mass="33200">MKKLIFICLQIISLHGFTQQKAIFSQYMFNPVLINPAYPAVDESINITTVVRQQWQGFAGAPNTQTFSVHSPLGRSNTFIGITAFRDHIGEAITETGGFFTLAQRVKINSKTYLSLGVNGGLSQYAEDYSRISSPVDLNDDPLFADQDQLRANFGAGLMLFSDKFYLGLSSPFLYIQDYENNHSPFVTLQGGYILPLGDAFVLKPNILGRYVSGSPLQLDLNLNLLIKERLGLGVSYRSMDSIDFLAKLYITRTLCLGYAYDYSITKLASSHNGSHELMLNLRLPLKGREFSGCYYF</sequence>
<proteinExistence type="predicted"/>
<name>A0ABW4ZPZ9_9SPHI</name>
<protein>
    <submittedName>
        <fullName evidence="1">Type IX secretion system membrane protein PorP/SprF</fullName>
    </submittedName>
</protein>